<sequence>MTMVALLFVAGCGDDKSTTPTNRSPQILSVTVAPGSVPAGGVAVVTVSATDPDGDALTYAYQVTGGAIVGAGASATWTAPSTAGAHSVTVTVSDGNGGTAQGNGALTVQAAQTGITGTITAPAGVQADLRNMLVKLYESFGSYQADAPFVYVAAQGNEYQVTFQFTGLAPGLYYLDAWKDMDGSGTYTNGDIWGVYATGAWPNWTVAPISVTQGNMTNCSAGLIVFQL</sequence>
<name>A0A938BQP2_UNCEI</name>
<reference evidence="1" key="1">
    <citation type="submission" date="2019-03" db="EMBL/GenBank/DDBJ databases">
        <title>Lake Tanganyika Metagenome-Assembled Genomes (MAGs).</title>
        <authorList>
            <person name="Tran P."/>
        </authorList>
    </citation>
    <scope>NUCLEOTIDE SEQUENCE</scope>
    <source>
        <strain evidence="1">M_DeepCast_400m_m2_100</strain>
    </source>
</reference>
<accession>A0A938BQP2</accession>
<dbReference type="Pfam" id="PF17963">
    <property type="entry name" value="Big_9"/>
    <property type="match status" value="1"/>
</dbReference>
<dbReference type="InterPro" id="IPR013783">
    <property type="entry name" value="Ig-like_fold"/>
</dbReference>
<evidence type="ECO:0008006" key="3">
    <source>
        <dbReference type="Google" id="ProtNLM"/>
    </source>
</evidence>
<proteinExistence type="predicted"/>
<dbReference type="InterPro" id="IPR035986">
    <property type="entry name" value="PKD_dom_sf"/>
</dbReference>
<protein>
    <recommendedName>
        <fullName evidence="3">PKD domain-containing protein</fullName>
    </recommendedName>
</protein>
<dbReference type="AlphaFoldDB" id="A0A938BQP2"/>
<organism evidence="1 2">
    <name type="scientific">Eiseniibacteriota bacterium</name>
    <dbReference type="NCBI Taxonomy" id="2212470"/>
    <lineage>
        <taxon>Bacteria</taxon>
        <taxon>Candidatus Eiseniibacteriota</taxon>
    </lineage>
</organism>
<gene>
    <name evidence="1" type="ORF">FJY75_06075</name>
</gene>
<evidence type="ECO:0000313" key="1">
    <source>
        <dbReference type="EMBL" id="MBM3317402.1"/>
    </source>
</evidence>
<dbReference type="SUPFAM" id="SSF49299">
    <property type="entry name" value="PKD domain"/>
    <property type="match status" value="1"/>
</dbReference>
<evidence type="ECO:0000313" key="2">
    <source>
        <dbReference type="Proteomes" id="UP000748308"/>
    </source>
</evidence>
<dbReference type="Gene3D" id="2.60.40.10">
    <property type="entry name" value="Immunoglobulins"/>
    <property type="match status" value="1"/>
</dbReference>
<dbReference type="EMBL" id="VGIY01000118">
    <property type="protein sequence ID" value="MBM3317402.1"/>
    <property type="molecule type" value="Genomic_DNA"/>
</dbReference>
<comment type="caution">
    <text evidence="1">The sequence shown here is derived from an EMBL/GenBank/DDBJ whole genome shotgun (WGS) entry which is preliminary data.</text>
</comment>
<dbReference type="Proteomes" id="UP000748308">
    <property type="component" value="Unassembled WGS sequence"/>
</dbReference>